<reference evidence="1" key="1">
    <citation type="submission" date="2018-06" db="EMBL/GenBank/DDBJ databases">
        <authorList>
            <person name="Zhirakovskaya E."/>
        </authorList>
    </citation>
    <scope>NUCLEOTIDE SEQUENCE</scope>
</reference>
<accession>A0A3B1C210</accession>
<protein>
    <recommendedName>
        <fullName evidence="2">Secretion system C-terminal sorting domain-containing protein</fullName>
    </recommendedName>
</protein>
<evidence type="ECO:0000313" key="1">
    <source>
        <dbReference type="EMBL" id="VAX16910.1"/>
    </source>
</evidence>
<proteinExistence type="predicted"/>
<dbReference type="InterPro" id="IPR026444">
    <property type="entry name" value="Secre_tail"/>
</dbReference>
<evidence type="ECO:0008006" key="2">
    <source>
        <dbReference type="Google" id="ProtNLM"/>
    </source>
</evidence>
<organism evidence="1">
    <name type="scientific">hydrothermal vent metagenome</name>
    <dbReference type="NCBI Taxonomy" id="652676"/>
    <lineage>
        <taxon>unclassified sequences</taxon>
        <taxon>metagenomes</taxon>
        <taxon>ecological metagenomes</taxon>
    </lineage>
</organism>
<gene>
    <name evidence="1" type="ORF">MNBD_IGNAVI01-1024</name>
</gene>
<dbReference type="Gene3D" id="2.60.40.4070">
    <property type="match status" value="1"/>
</dbReference>
<dbReference type="NCBIfam" id="TIGR04183">
    <property type="entry name" value="Por_Secre_tail"/>
    <property type="match status" value="1"/>
</dbReference>
<name>A0A3B1C210_9ZZZZ</name>
<dbReference type="EMBL" id="UOGD01000065">
    <property type="protein sequence ID" value="VAX16910.1"/>
    <property type="molecule type" value="Genomic_DNA"/>
</dbReference>
<dbReference type="AlphaFoldDB" id="A0A3B1C210"/>
<sequence length="88" mass="9983">MCLTTDLYKYSIPVGASHDLSLQNVTLIVYDVLGREIATLVNKEKPAGKYAVEFNSHSRESGNLTSGVYFYRLQYSNFSQSRKMIILK</sequence>